<gene>
    <name evidence="5" type="ORF">ISG29_04405</name>
</gene>
<evidence type="ECO:0000256" key="1">
    <source>
        <dbReference type="ARBA" id="ARBA00023015"/>
    </source>
</evidence>
<keyword evidence="2" id="KW-0238">DNA-binding</keyword>
<dbReference type="SUPFAM" id="SSF46785">
    <property type="entry name" value="Winged helix' DNA-binding domain"/>
    <property type="match status" value="1"/>
</dbReference>
<evidence type="ECO:0000256" key="3">
    <source>
        <dbReference type="ARBA" id="ARBA00023163"/>
    </source>
</evidence>
<dbReference type="GO" id="GO:0003677">
    <property type="term" value="F:DNA binding"/>
    <property type="evidence" value="ECO:0007669"/>
    <property type="project" value="UniProtKB-KW"/>
</dbReference>
<evidence type="ECO:0000256" key="2">
    <source>
        <dbReference type="ARBA" id="ARBA00023125"/>
    </source>
</evidence>
<dbReference type="RefSeq" id="WP_194502085.1">
    <property type="nucleotide sequence ID" value="NZ_JADIVZ010000001.1"/>
</dbReference>
<evidence type="ECO:0000313" key="5">
    <source>
        <dbReference type="EMBL" id="MBF4160919.1"/>
    </source>
</evidence>
<dbReference type="GO" id="GO:0003700">
    <property type="term" value="F:DNA-binding transcription factor activity"/>
    <property type="evidence" value="ECO:0007669"/>
    <property type="project" value="InterPro"/>
</dbReference>
<sequence>MTDPTASLGRELDALYAGVCKAIADPKRLHIIAALREGELSVGDLCDVLDISQSNTSQHLAVLRERGVVIRRREGTSVYYSLSSTKVLAALDLLREFAAEQRATAAVEPTTPSRRLDGVFLG</sequence>
<dbReference type="InterPro" id="IPR036390">
    <property type="entry name" value="WH_DNA-bd_sf"/>
</dbReference>
<dbReference type="InterPro" id="IPR036388">
    <property type="entry name" value="WH-like_DNA-bd_sf"/>
</dbReference>
<keyword evidence="6" id="KW-1185">Reference proteome</keyword>
<dbReference type="NCBIfam" id="NF033788">
    <property type="entry name" value="HTH_metalloreg"/>
    <property type="match status" value="1"/>
</dbReference>
<dbReference type="PANTHER" id="PTHR43132">
    <property type="entry name" value="ARSENICAL RESISTANCE OPERON REPRESSOR ARSR-RELATED"/>
    <property type="match status" value="1"/>
</dbReference>
<dbReference type="PANTHER" id="PTHR43132:SF6">
    <property type="entry name" value="HTH-TYPE TRANSCRIPTIONAL REPRESSOR CZRA"/>
    <property type="match status" value="1"/>
</dbReference>
<dbReference type="PRINTS" id="PR00778">
    <property type="entry name" value="HTHARSR"/>
</dbReference>
<proteinExistence type="predicted"/>
<dbReference type="Gene3D" id="1.10.10.10">
    <property type="entry name" value="Winged helix-like DNA-binding domain superfamily/Winged helix DNA-binding domain"/>
    <property type="match status" value="1"/>
</dbReference>
<dbReference type="InterPro" id="IPR051011">
    <property type="entry name" value="Metal_resp_trans_reg"/>
</dbReference>
<evidence type="ECO:0000313" key="6">
    <source>
        <dbReference type="Proteomes" id="UP000656804"/>
    </source>
</evidence>
<dbReference type="InterPro" id="IPR001845">
    <property type="entry name" value="HTH_ArsR_DNA-bd_dom"/>
</dbReference>
<keyword evidence="3" id="KW-0804">Transcription</keyword>
<feature type="domain" description="HTH arsR-type" evidence="4">
    <location>
        <begin position="8"/>
        <end position="102"/>
    </location>
</feature>
<comment type="caution">
    <text evidence="5">The sequence shown here is derived from an EMBL/GenBank/DDBJ whole genome shotgun (WGS) entry which is preliminary data.</text>
</comment>
<dbReference type="EMBL" id="JADIVZ010000001">
    <property type="protein sequence ID" value="MBF4160919.1"/>
    <property type="molecule type" value="Genomic_DNA"/>
</dbReference>
<protein>
    <submittedName>
        <fullName evidence="5">Winged helix-turn-helix transcriptional regulator</fullName>
    </submittedName>
</protein>
<dbReference type="SMART" id="SM00418">
    <property type="entry name" value="HTH_ARSR"/>
    <property type="match status" value="1"/>
</dbReference>
<name>A0A930UYV8_9ACTN</name>
<dbReference type="Pfam" id="PF01022">
    <property type="entry name" value="HTH_5"/>
    <property type="match status" value="1"/>
</dbReference>
<dbReference type="Proteomes" id="UP000656804">
    <property type="component" value="Unassembled WGS sequence"/>
</dbReference>
<dbReference type="InterPro" id="IPR011991">
    <property type="entry name" value="ArsR-like_HTH"/>
</dbReference>
<keyword evidence="1" id="KW-0805">Transcription regulation</keyword>
<organism evidence="5 6">
    <name type="scientific">Nocardioides acrostichi</name>
    <dbReference type="NCBI Taxonomy" id="2784339"/>
    <lineage>
        <taxon>Bacteria</taxon>
        <taxon>Bacillati</taxon>
        <taxon>Actinomycetota</taxon>
        <taxon>Actinomycetes</taxon>
        <taxon>Propionibacteriales</taxon>
        <taxon>Nocardioidaceae</taxon>
        <taxon>Nocardioides</taxon>
    </lineage>
</organism>
<reference evidence="5" key="1">
    <citation type="submission" date="2020-11" db="EMBL/GenBank/DDBJ databases">
        <title>Nocardioides sp. CBS4Y-1, whole genome shotgun sequence.</title>
        <authorList>
            <person name="Tuo L."/>
        </authorList>
    </citation>
    <scope>NUCLEOTIDE SEQUENCE</scope>
    <source>
        <strain evidence="5">CBS4Y-1</strain>
    </source>
</reference>
<dbReference type="AlphaFoldDB" id="A0A930UYV8"/>
<dbReference type="CDD" id="cd00090">
    <property type="entry name" value="HTH_ARSR"/>
    <property type="match status" value="1"/>
</dbReference>
<dbReference type="PROSITE" id="PS50987">
    <property type="entry name" value="HTH_ARSR_2"/>
    <property type="match status" value="1"/>
</dbReference>
<accession>A0A930UYV8</accession>
<evidence type="ECO:0000259" key="4">
    <source>
        <dbReference type="PROSITE" id="PS50987"/>
    </source>
</evidence>